<organism evidence="2 3">
    <name type="scientific">Chrysophaeum taylorii</name>
    <dbReference type="NCBI Taxonomy" id="2483200"/>
    <lineage>
        <taxon>Eukaryota</taxon>
        <taxon>Sar</taxon>
        <taxon>Stramenopiles</taxon>
        <taxon>Ochrophyta</taxon>
        <taxon>Pelagophyceae</taxon>
        <taxon>Pelagomonadales</taxon>
        <taxon>Pelagomonadaceae</taxon>
        <taxon>Chrysophaeum</taxon>
    </lineage>
</organism>
<protein>
    <recommendedName>
        <fullName evidence="1">Amine oxidase domain-containing protein</fullName>
    </recommendedName>
</protein>
<dbReference type="Proteomes" id="UP001230188">
    <property type="component" value="Unassembled WGS sequence"/>
</dbReference>
<keyword evidence="3" id="KW-1185">Reference proteome</keyword>
<accession>A0AAD7UD73</accession>
<evidence type="ECO:0000313" key="3">
    <source>
        <dbReference type="Proteomes" id="UP001230188"/>
    </source>
</evidence>
<dbReference type="Pfam" id="PF01593">
    <property type="entry name" value="Amino_oxidase"/>
    <property type="match status" value="1"/>
</dbReference>
<dbReference type="EMBL" id="JAQMWT010000362">
    <property type="protein sequence ID" value="KAJ8602930.1"/>
    <property type="molecule type" value="Genomic_DNA"/>
</dbReference>
<dbReference type="SUPFAM" id="SSF51905">
    <property type="entry name" value="FAD/NAD(P)-binding domain"/>
    <property type="match status" value="1"/>
</dbReference>
<dbReference type="Gene3D" id="3.50.50.60">
    <property type="entry name" value="FAD/NAD(P)-binding domain"/>
    <property type="match status" value="1"/>
</dbReference>
<dbReference type="AlphaFoldDB" id="A0AAD7UD73"/>
<dbReference type="InterPro" id="IPR036188">
    <property type="entry name" value="FAD/NAD-bd_sf"/>
</dbReference>
<evidence type="ECO:0000259" key="1">
    <source>
        <dbReference type="Pfam" id="PF01593"/>
    </source>
</evidence>
<sequence length="394" mass="42322">MIVVVGGGIAGLGCARKLEELGHKVLVLEASDRVGGRIVDVRLEHDRGVAVVPGGAEFLHGIIDKPFEDDVEELEWPNYVYFGKECRLERDEAALEAIDEAFRGISGEGTLLQALARTGVPSRLLDLADAVYGNDYGGSLSDLGAREVVYEQSRWSHGEQYAVIRGRTLTTFSERLASGLGDVRLGRAVVAVDPGPVVTTSDGNVLRPDAVVLAVPVGARLAMRLPVPSPDVPTVATAVKVFVVLERPVWPPDFWNAVCADSLFPELWVSPAPNDFPVVVGFVTGSRADRLARRHARAELVRRFLEQLDTIFSSPSTARPATDACLGSHVLEWEEAYTAPTPGAIERQRAFAIPLADHRIFFAGEACNDALNPCIQGALASGIKAAATAHQALH</sequence>
<dbReference type="PANTHER" id="PTHR10742">
    <property type="entry name" value="FLAVIN MONOAMINE OXIDASE"/>
    <property type="match status" value="1"/>
</dbReference>
<dbReference type="GO" id="GO:0016491">
    <property type="term" value="F:oxidoreductase activity"/>
    <property type="evidence" value="ECO:0007669"/>
    <property type="project" value="InterPro"/>
</dbReference>
<feature type="domain" description="Amine oxidase" evidence="1">
    <location>
        <begin position="116"/>
        <end position="388"/>
    </location>
</feature>
<evidence type="ECO:0000313" key="2">
    <source>
        <dbReference type="EMBL" id="KAJ8602930.1"/>
    </source>
</evidence>
<proteinExistence type="predicted"/>
<dbReference type="PANTHER" id="PTHR10742:SF418">
    <property type="entry name" value="AMINE OXIDASE DOMAIN-CONTAINING PROTEIN"/>
    <property type="match status" value="1"/>
</dbReference>
<dbReference type="SUPFAM" id="SSF54373">
    <property type="entry name" value="FAD-linked reductases, C-terminal domain"/>
    <property type="match status" value="1"/>
</dbReference>
<comment type="caution">
    <text evidence="2">The sequence shown here is derived from an EMBL/GenBank/DDBJ whole genome shotgun (WGS) entry which is preliminary data.</text>
</comment>
<dbReference type="Pfam" id="PF13450">
    <property type="entry name" value="NAD_binding_8"/>
    <property type="match status" value="1"/>
</dbReference>
<dbReference type="InterPro" id="IPR050281">
    <property type="entry name" value="Flavin_monoamine_oxidase"/>
</dbReference>
<dbReference type="InterPro" id="IPR002937">
    <property type="entry name" value="Amino_oxidase"/>
</dbReference>
<name>A0AAD7UD73_9STRA</name>
<reference evidence="2" key="1">
    <citation type="submission" date="2023-01" db="EMBL/GenBank/DDBJ databases">
        <title>Metagenome sequencing of chrysophaentin producing Chrysophaeum taylorii.</title>
        <authorList>
            <person name="Davison J."/>
            <person name="Bewley C."/>
        </authorList>
    </citation>
    <scope>NUCLEOTIDE SEQUENCE</scope>
    <source>
        <strain evidence="2">NIES-1699</strain>
    </source>
</reference>
<gene>
    <name evidence="2" type="ORF">CTAYLR_001502</name>
</gene>